<reference evidence="2 3" key="1">
    <citation type="submission" date="2019-10" db="EMBL/GenBank/DDBJ databases">
        <title>Assembly and Annotation for the nematode Trichostrongylus colubriformis.</title>
        <authorList>
            <person name="Martin J."/>
        </authorList>
    </citation>
    <scope>NUCLEOTIDE SEQUENCE [LARGE SCALE GENOMIC DNA]</scope>
    <source>
        <strain evidence="2">G859</strain>
        <tissue evidence="2">Whole worm</tissue>
    </source>
</reference>
<comment type="caution">
    <text evidence="2">The sequence shown here is derived from an EMBL/GenBank/DDBJ whole genome shotgun (WGS) entry which is preliminary data.</text>
</comment>
<dbReference type="AlphaFoldDB" id="A0AAN8ES47"/>
<proteinExistence type="predicted"/>
<organism evidence="2 3">
    <name type="scientific">Trichostrongylus colubriformis</name>
    <name type="common">Black scour worm</name>
    <dbReference type="NCBI Taxonomy" id="6319"/>
    <lineage>
        <taxon>Eukaryota</taxon>
        <taxon>Metazoa</taxon>
        <taxon>Ecdysozoa</taxon>
        <taxon>Nematoda</taxon>
        <taxon>Chromadorea</taxon>
        <taxon>Rhabditida</taxon>
        <taxon>Rhabditina</taxon>
        <taxon>Rhabditomorpha</taxon>
        <taxon>Strongyloidea</taxon>
        <taxon>Trichostrongylidae</taxon>
        <taxon>Trichostrongylus</taxon>
    </lineage>
</organism>
<gene>
    <name evidence="2" type="ORF">GCK32_022394</name>
</gene>
<sequence length="80" mass="9068">MYPSASTDLGPLTHRRKSVGESSHAHQVSDDDEQIRKCSHARKVHFDDEHLVSGYFAASVPMFSSIDTKNEGRSGEFFWR</sequence>
<dbReference type="EMBL" id="WIXE01025256">
    <property type="protein sequence ID" value="KAK5964882.1"/>
    <property type="molecule type" value="Genomic_DNA"/>
</dbReference>
<protein>
    <submittedName>
        <fullName evidence="2">Uncharacterized protein</fullName>
    </submittedName>
</protein>
<name>A0AAN8ES47_TRICO</name>
<evidence type="ECO:0000256" key="1">
    <source>
        <dbReference type="SAM" id="MobiDB-lite"/>
    </source>
</evidence>
<keyword evidence="3" id="KW-1185">Reference proteome</keyword>
<evidence type="ECO:0000313" key="2">
    <source>
        <dbReference type="EMBL" id="KAK5964882.1"/>
    </source>
</evidence>
<accession>A0AAN8ES47</accession>
<evidence type="ECO:0000313" key="3">
    <source>
        <dbReference type="Proteomes" id="UP001331761"/>
    </source>
</evidence>
<dbReference type="Proteomes" id="UP001331761">
    <property type="component" value="Unassembled WGS sequence"/>
</dbReference>
<feature type="region of interest" description="Disordered" evidence="1">
    <location>
        <begin position="1"/>
        <end position="34"/>
    </location>
</feature>